<dbReference type="RefSeq" id="WP_115500685.1">
    <property type="nucleotide sequence ID" value="NZ_JACRTI010000048.1"/>
</dbReference>
<dbReference type="Gene3D" id="1.10.150.130">
    <property type="match status" value="1"/>
</dbReference>
<dbReference type="GO" id="GO:0015074">
    <property type="term" value="P:DNA integration"/>
    <property type="evidence" value="ECO:0007669"/>
    <property type="project" value="InterPro"/>
</dbReference>
<dbReference type="InterPro" id="IPR025269">
    <property type="entry name" value="SAM-like_dom"/>
</dbReference>
<dbReference type="Gene3D" id="1.10.443.10">
    <property type="entry name" value="Intergrase catalytic core"/>
    <property type="match status" value="1"/>
</dbReference>
<evidence type="ECO:0000256" key="1">
    <source>
        <dbReference type="ARBA" id="ARBA00023125"/>
    </source>
</evidence>
<organism evidence="5 6">
    <name type="scientific">Parabacteroides acidifaciens</name>
    <dbReference type="NCBI Taxonomy" id="2290935"/>
    <lineage>
        <taxon>Bacteria</taxon>
        <taxon>Pseudomonadati</taxon>
        <taxon>Bacteroidota</taxon>
        <taxon>Bacteroidia</taxon>
        <taxon>Bacteroidales</taxon>
        <taxon>Tannerellaceae</taxon>
        <taxon>Parabacteroides</taxon>
    </lineage>
</organism>
<dbReference type="PANTHER" id="PTHR30349">
    <property type="entry name" value="PHAGE INTEGRASE-RELATED"/>
    <property type="match status" value="1"/>
</dbReference>
<accession>A0A3D8HAW7</accession>
<evidence type="ECO:0000256" key="2">
    <source>
        <dbReference type="ARBA" id="ARBA00023172"/>
    </source>
</evidence>
<dbReference type="Proteomes" id="UP000629596">
    <property type="component" value="Unassembled WGS sequence"/>
</dbReference>
<evidence type="ECO:0000313" key="5">
    <source>
        <dbReference type="EMBL" id="RDU48123.1"/>
    </source>
</evidence>
<dbReference type="AlphaFoldDB" id="A0A3D8HAW7"/>
<dbReference type="EMBL" id="JACRTI010000048">
    <property type="protein sequence ID" value="MBC8603190.1"/>
    <property type="molecule type" value="Genomic_DNA"/>
</dbReference>
<dbReference type="SUPFAM" id="SSF56349">
    <property type="entry name" value="DNA breaking-rejoining enzymes"/>
    <property type="match status" value="1"/>
</dbReference>
<keyword evidence="7" id="KW-1185">Reference proteome</keyword>
<sequence>MATLAWVVFKHHKKTDGTYNPKIKVYHNGTTVYLPTQIYTSLVRFKKGESMGAITDGDIVDALNSRVKEIRKILNTHDDVIDNCDDAKAVADFIDKKMNTDKNLNFIEFARLYVGGLKDNGSKSITNCMINNLCSFLGADYLPVRKITSAFLLRFEGWMKSERVVKIGDKEYKRKPMANSSVQTYMEKLKSVYGRMLLQYNNYEIGDIVIPGDPFKVYKTKQDVSFKQKATDVDIIRKISEYVPNQKRHFSRAIAKDIFMLSFCLAGINLIDLFTCESFNAGRIEYFRTKTKGKKKDKAFISVPISPEIRDTFERYRDTTGGRVFNLYTLFTDICSFRQIVASGMKSLCKDLKIEPITFYAARHSFATIARNSCGVDMADIALCLTHASGFKMTDTYVKPDFSRVDKVVRKVLDYVFVDSVK</sequence>
<proteinExistence type="predicted"/>
<dbReference type="EMBL" id="QREV01000048">
    <property type="protein sequence ID" value="RDU48123.1"/>
    <property type="molecule type" value="Genomic_DNA"/>
</dbReference>
<evidence type="ECO:0000313" key="4">
    <source>
        <dbReference type="EMBL" id="MBC8603190.1"/>
    </source>
</evidence>
<reference evidence="4 7" key="2">
    <citation type="submission" date="2020-08" db="EMBL/GenBank/DDBJ databases">
        <title>Genome public.</title>
        <authorList>
            <person name="Liu C."/>
            <person name="Sun Q."/>
        </authorList>
    </citation>
    <scope>NUCLEOTIDE SEQUENCE [LARGE SCALE GENOMIC DNA]</scope>
    <source>
        <strain evidence="4 7">426_9</strain>
    </source>
</reference>
<evidence type="ECO:0000313" key="6">
    <source>
        <dbReference type="Proteomes" id="UP000256321"/>
    </source>
</evidence>
<dbReference type="PANTHER" id="PTHR30349:SF64">
    <property type="entry name" value="PROPHAGE INTEGRASE INTD-RELATED"/>
    <property type="match status" value="1"/>
</dbReference>
<protein>
    <submittedName>
        <fullName evidence="4">Phage integrase SAM-like domain-containing protein</fullName>
    </submittedName>
    <submittedName>
        <fullName evidence="5">Transposase</fullName>
    </submittedName>
</protein>
<evidence type="ECO:0000259" key="3">
    <source>
        <dbReference type="Pfam" id="PF13102"/>
    </source>
</evidence>
<keyword evidence="1" id="KW-0238">DNA-binding</keyword>
<keyword evidence="2" id="KW-0233">DNA recombination</keyword>
<gene>
    <name evidence="5" type="ORF">DWU89_16275</name>
    <name evidence="4" type="ORF">H8784_15875</name>
</gene>
<evidence type="ECO:0000313" key="7">
    <source>
        <dbReference type="Proteomes" id="UP000629596"/>
    </source>
</evidence>
<dbReference type="InterPro" id="IPR050090">
    <property type="entry name" value="Tyrosine_recombinase_XerCD"/>
</dbReference>
<dbReference type="InterPro" id="IPR011010">
    <property type="entry name" value="DNA_brk_join_enz"/>
</dbReference>
<dbReference type="GO" id="GO:0003677">
    <property type="term" value="F:DNA binding"/>
    <property type="evidence" value="ECO:0007669"/>
    <property type="project" value="UniProtKB-KW"/>
</dbReference>
<dbReference type="InterPro" id="IPR010998">
    <property type="entry name" value="Integrase_recombinase_N"/>
</dbReference>
<dbReference type="InterPro" id="IPR013762">
    <property type="entry name" value="Integrase-like_cat_sf"/>
</dbReference>
<reference evidence="5 6" key="1">
    <citation type="submission" date="2018-07" db="EMBL/GenBank/DDBJ databases">
        <title>Parabacteroides acidifaciens nov. sp., isolated from human feces.</title>
        <authorList>
            <person name="Wang Y.J."/>
        </authorList>
    </citation>
    <scope>NUCLEOTIDE SEQUENCE [LARGE SCALE GENOMIC DNA]</scope>
    <source>
        <strain evidence="5 6">426-9</strain>
    </source>
</reference>
<feature type="domain" description="Phage integrase SAM-like" evidence="3">
    <location>
        <begin position="105"/>
        <end position="193"/>
    </location>
</feature>
<comment type="caution">
    <text evidence="5">The sequence shown here is derived from an EMBL/GenBank/DDBJ whole genome shotgun (WGS) entry which is preliminary data.</text>
</comment>
<dbReference type="Pfam" id="PF13102">
    <property type="entry name" value="Phage_int_SAM_5"/>
    <property type="match status" value="1"/>
</dbReference>
<name>A0A3D8HAW7_9BACT</name>
<dbReference type="GO" id="GO:0006310">
    <property type="term" value="P:DNA recombination"/>
    <property type="evidence" value="ECO:0007669"/>
    <property type="project" value="UniProtKB-KW"/>
</dbReference>
<dbReference type="Proteomes" id="UP000256321">
    <property type="component" value="Unassembled WGS sequence"/>
</dbReference>